<keyword evidence="9" id="KW-1185">Reference proteome</keyword>
<dbReference type="InterPro" id="IPR002293">
    <property type="entry name" value="AA/rel_permease1"/>
</dbReference>
<dbReference type="Gene3D" id="1.20.1740.10">
    <property type="entry name" value="Amino acid/polyamine transporter I"/>
    <property type="match status" value="1"/>
</dbReference>
<feature type="transmembrane region" description="Helical" evidence="7">
    <location>
        <begin position="213"/>
        <end position="241"/>
    </location>
</feature>
<feature type="transmembrane region" description="Helical" evidence="7">
    <location>
        <begin position="146"/>
        <end position="167"/>
    </location>
</feature>
<gene>
    <name evidence="8" type="ORF">AB0K40_09800</name>
</gene>
<evidence type="ECO:0000256" key="5">
    <source>
        <dbReference type="ARBA" id="ARBA00023136"/>
    </source>
</evidence>
<keyword evidence="4 7" id="KW-1133">Transmembrane helix</keyword>
<comment type="caution">
    <text evidence="8">The sequence shown here is derived from an EMBL/GenBank/DDBJ whole genome shotgun (WGS) entry which is preliminary data.</text>
</comment>
<feature type="transmembrane region" description="Helical" evidence="7">
    <location>
        <begin position="332"/>
        <end position="351"/>
    </location>
</feature>
<evidence type="ECO:0000256" key="6">
    <source>
        <dbReference type="SAM" id="MobiDB-lite"/>
    </source>
</evidence>
<dbReference type="Proteomes" id="UP001552427">
    <property type="component" value="Unassembled WGS sequence"/>
</dbReference>
<protein>
    <submittedName>
        <fullName evidence="8">Amino acid permease</fullName>
    </submittedName>
</protein>
<accession>A0ABV3H046</accession>
<dbReference type="Pfam" id="PF13520">
    <property type="entry name" value="AA_permease_2"/>
    <property type="match status" value="1"/>
</dbReference>
<feature type="transmembrane region" description="Helical" evidence="7">
    <location>
        <begin position="12"/>
        <end position="34"/>
    </location>
</feature>
<evidence type="ECO:0000256" key="7">
    <source>
        <dbReference type="SAM" id="Phobius"/>
    </source>
</evidence>
<keyword evidence="5 7" id="KW-0472">Membrane</keyword>
<feature type="transmembrane region" description="Helical" evidence="7">
    <location>
        <begin position="261"/>
        <end position="287"/>
    </location>
</feature>
<feature type="transmembrane region" description="Helical" evidence="7">
    <location>
        <begin position="81"/>
        <end position="108"/>
    </location>
</feature>
<keyword evidence="3 7" id="KW-0812">Transmembrane</keyword>
<feature type="region of interest" description="Disordered" evidence="6">
    <location>
        <begin position="408"/>
        <end position="441"/>
    </location>
</feature>
<keyword evidence="2" id="KW-1003">Cell membrane</keyword>
<comment type="subcellular location">
    <subcellularLocation>
        <location evidence="1">Cell membrane</location>
        <topology evidence="1">Multi-pass membrane protein</topology>
    </subcellularLocation>
</comment>
<organism evidence="8 9">
    <name type="scientific">Nonomuraea bangladeshensis</name>
    <dbReference type="NCBI Taxonomy" id="404385"/>
    <lineage>
        <taxon>Bacteria</taxon>
        <taxon>Bacillati</taxon>
        <taxon>Actinomycetota</taxon>
        <taxon>Actinomycetes</taxon>
        <taxon>Streptosporangiales</taxon>
        <taxon>Streptosporangiaceae</taxon>
        <taxon>Nonomuraea</taxon>
    </lineage>
</organism>
<evidence type="ECO:0000256" key="4">
    <source>
        <dbReference type="ARBA" id="ARBA00022989"/>
    </source>
</evidence>
<dbReference type="PANTHER" id="PTHR42770">
    <property type="entry name" value="AMINO ACID TRANSPORTER-RELATED"/>
    <property type="match status" value="1"/>
</dbReference>
<dbReference type="EMBL" id="JBFARM010000003">
    <property type="protein sequence ID" value="MEV4285785.1"/>
    <property type="molecule type" value="Genomic_DNA"/>
</dbReference>
<evidence type="ECO:0000256" key="1">
    <source>
        <dbReference type="ARBA" id="ARBA00004651"/>
    </source>
</evidence>
<proteinExistence type="predicted"/>
<name>A0ABV3H046_9ACTN</name>
<feature type="transmembrane region" description="Helical" evidence="7">
    <location>
        <begin position="307"/>
        <end position="326"/>
    </location>
</feature>
<feature type="transmembrane region" description="Helical" evidence="7">
    <location>
        <begin position="363"/>
        <end position="392"/>
    </location>
</feature>
<evidence type="ECO:0000256" key="2">
    <source>
        <dbReference type="ARBA" id="ARBA00022475"/>
    </source>
</evidence>
<feature type="transmembrane region" description="Helical" evidence="7">
    <location>
        <begin position="40"/>
        <end position="60"/>
    </location>
</feature>
<dbReference type="PANTHER" id="PTHR42770:SF13">
    <property type="entry name" value="L-METHIONINE_BRANCHED-CHAIN AMINO ACID EXPORTER YJEH"/>
    <property type="match status" value="1"/>
</dbReference>
<evidence type="ECO:0000313" key="9">
    <source>
        <dbReference type="Proteomes" id="UP001552427"/>
    </source>
</evidence>
<sequence>MTEHRLGVWQGTATVLGGVLGPGMLVLPHLAAAAAGPGSVLAWAALIIVSVPIAFTFALLGLRHPDGGGVAHFAGTAIGRWAYAVVGWWFIAAVPIGTLAGALAGGIYTADAFGWDSRTATVIAFALLAVAFVANAAGLRTSGRMQVVMVGLLLAVLTTAIVASLPAVSAERFEPFLPFGFGGVSSAVGVLIFAFVGWEAASHLSADFAGRRLLTATALTLAAITVIYLSVAVTVVGSGAASSPVPLTAMMRTSLGAAAEPVTGVAALVLTFGAINTYIAGASRLGVALAQQRLLPRRIASSPHRSLTVLAAAIAVVGAVALVRPIGLDPLLRATSACLAAVMFIGALAATRLLPAGRMRATAVAATALTALTLVLSGGYLAVPAAIAAVGFTARTIHSRRVPALITVPGAPDLPPHEARTGTAGAPTEPGPAAATQPRHL</sequence>
<dbReference type="InterPro" id="IPR050367">
    <property type="entry name" value="APC_superfamily"/>
</dbReference>
<evidence type="ECO:0000313" key="8">
    <source>
        <dbReference type="EMBL" id="MEV4285785.1"/>
    </source>
</evidence>
<dbReference type="PIRSF" id="PIRSF006060">
    <property type="entry name" value="AA_transporter"/>
    <property type="match status" value="1"/>
</dbReference>
<evidence type="ECO:0000256" key="3">
    <source>
        <dbReference type="ARBA" id="ARBA00022692"/>
    </source>
</evidence>
<feature type="transmembrane region" description="Helical" evidence="7">
    <location>
        <begin position="120"/>
        <end position="139"/>
    </location>
</feature>
<feature type="compositionally biased region" description="Low complexity" evidence="6">
    <location>
        <begin position="421"/>
        <end position="441"/>
    </location>
</feature>
<feature type="transmembrane region" description="Helical" evidence="7">
    <location>
        <begin position="179"/>
        <end position="201"/>
    </location>
</feature>
<dbReference type="RefSeq" id="WP_364446915.1">
    <property type="nucleotide sequence ID" value="NZ_JBFARM010000003.1"/>
</dbReference>
<reference evidence="8 9" key="1">
    <citation type="submission" date="2024-06" db="EMBL/GenBank/DDBJ databases">
        <title>The Natural Products Discovery Center: Release of the First 8490 Sequenced Strains for Exploring Actinobacteria Biosynthetic Diversity.</title>
        <authorList>
            <person name="Kalkreuter E."/>
            <person name="Kautsar S.A."/>
            <person name="Yang D."/>
            <person name="Bader C.D."/>
            <person name="Teijaro C.N."/>
            <person name="Fluegel L."/>
            <person name="Davis C.M."/>
            <person name="Simpson J.R."/>
            <person name="Lauterbach L."/>
            <person name="Steele A.D."/>
            <person name="Gui C."/>
            <person name="Meng S."/>
            <person name="Li G."/>
            <person name="Viehrig K."/>
            <person name="Ye F."/>
            <person name="Su P."/>
            <person name="Kiefer A.F."/>
            <person name="Nichols A."/>
            <person name="Cepeda A.J."/>
            <person name="Yan W."/>
            <person name="Fan B."/>
            <person name="Jiang Y."/>
            <person name="Adhikari A."/>
            <person name="Zheng C.-J."/>
            <person name="Schuster L."/>
            <person name="Cowan T.M."/>
            <person name="Smanski M.J."/>
            <person name="Chevrette M.G."/>
            <person name="De Carvalho L.P.S."/>
            <person name="Shen B."/>
        </authorList>
    </citation>
    <scope>NUCLEOTIDE SEQUENCE [LARGE SCALE GENOMIC DNA]</scope>
    <source>
        <strain evidence="8 9">NPDC049574</strain>
    </source>
</reference>